<comment type="caution">
    <text evidence="3">The sequence shown here is derived from an EMBL/GenBank/DDBJ whole genome shotgun (WGS) entry which is preliminary data.</text>
</comment>
<dbReference type="SMART" id="SM00278">
    <property type="entry name" value="HhH1"/>
    <property type="match status" value="2"/>
</dbReference>
<feature type="domain" description="Helix-hairpin-helix DNA-binding motif class 1" evidence="2">
    <location>
        <begin position="46"/>
        <end position="65"/>
    </location>
</feature>
<evidence type="ECO:0000313" key="3">
    <source>
        <dbReference type="EMBL" id="MPL69695.1"/>
    </source>
</evidence>
<dbReference type="InterPro" id="IPR041614">
    <property type="entry name" value="DprA_WH"/>
</dbReference>
<dbReference type="Pfam" id="PF17782">
    <property type="entry name" value="WHD_DprA"/>
    <property type="match status" value="1"/>
</dbReference>
<protein>
    <submittedName>
        <fullName evidence="3">Putative DNA processing protein DprA</fullName>
    </submittedName>
</protein>
<dbReference type="Gene3D" id="3.40.50.450">
    <property type="match status" value="1"/>
</dbReference>
<dbReference type="AlphaFoldDB" id="A0A644TS54"/>
<name>A0A644TS54_9ZZZZ</name>
<dbReference type="GO" id="GO:0006281">
    <property type="term" value="P:DNA repair"/>
    <property type="evidence" value="ECO:0007669"/>
    <property type="project" value="InterPro"/>
</dbReference>
<proteinExistence type="inferred from homology"/>
<dbReference type="GO" id="GO:0009294">
    <property type="term" value="P:DNA-mediated transformation"/>
    <property type="evidence" value="ECO:0007669"/>
    <property type="project" value="InterPro"/>
</dbReference>
<feature type="domain" description="Helix-hairpin-helix DNA-binding motif class 1" evidence="2">
    <location>
        <begin position="14"/>
        <end position="33"/>
    </location>
</feature>
<evidence type="ECO:0000256" key="1">
    <source>
        <dbReference type="ARBA" id="ARBA00006525"/>
    </source>
</evidence>
<evidence type="ECO:0000259" key="2">
    <source>
        <dbReference type="SMART" id="SM00278"/>
    </source>
</evidence>
<dbReference type="InterPro" id="IPR057666">
    <property type="entry name" value="DrpA_SLOG"/>
</dbReference>
<dbReference type="PANTHER" id="PTHR43022:SF1">
    <property type="entry name" value="PROTEIN SMF"/>
    <property type="match status" value="1"/>
</dbReference>
<dbReference type="NCBIfam" id="TIGR00732">
    <property type="entry name" value="dprA"/>
    <property type="match status" value="1"/>
</dbReference>
<comment type="similarity">
    <text evidence="1">Belongs to the DprA/Smf family.</text>
</comment>
<dbReference type="Pfam" id="PF14520">
    <property type="entry name" value="HHH_5"/>
    <property type="match status" value="1"/>
</dbReference>
<dbReference type="SUPFAM" id="SSF47781">
    <property type="entry name" value="RuvA domain 2-like"/>
    <property type="match status" value="1"/>
</dbReference>
<gene>
    <name evidence="3" type="primary">dprA_2</name>
    <name evidence="3" type="ORF">SDC9_15442</name>
</gene>
<organism evidence="3">
    <name type="scientific">bioreactor metagenome</name>
    <dbReference type="NCBI Taxonomy" id="1076179"/>
    <lineage>
        <taxon>unclassified sequences</taxon>
        <taxon>metagenomes</taxon>
        <taxon>ecological metagenomes</taxon>
    </lineage>
</organism>
<dbReference type="Pfam" id="PF02481">
    <property type="entry name" value="DNA_processg_A"/>
    <property type="match status" value="1"/>
</dbReference>
<dbReference type="EMBL" id="VSSQ01000048">
    <property type="protein sequence ID" value="MPL69695.1"/>
    <property type="molecule type" value="Genomic_DNA"/>
</dbReference>
<dbReference type="InterPro" id="IPR010994">
    <property type="entry name" value="RuvA_2-like"/>
</dbReference>
<dbReference type="InterPro" id="IPR003488">
    <property type="entry name" value="DprA"/>
</dbReference>
<dbReference type="Gene3D" id="1.10.10.10">
    <property type="entry name" value="Winged helix-like DNA-binding domain superfamily/Winged helix DNA-binding domain"/>
    <property type="match status" value="1"/>
</dbReference>
<sequence length="372" mass="40810">MILFMEAEALLYQIALTLIPGIGDINARKLVSYTGSPEAVFRENRQVLRKIPGIGEATIEVIFSHRDVLKRAGEEVEFVQKYSIRTSFFTEKGYPERLKHCADSPVLVYSLGNADLNAPRIVSVVGTRRATEYGREMCRRLIAGLKELDVLVVSGLAYGIDTCAHKSALDEGLRTVGVLAHGFDRIYPAQNNILAQRMQEHGGLITEFLSGTNPDRENFPRRNRVIAGLADATIVIEAGGKGGALITADIANSYNRDVFAVPGRIGDPMSEGCNNLIKTNRAALLQSAADVMYIMGWDKPAEKPSVTQRKLFVQLKPDEEAVMAILQENGECSLDRICINSGMQTSKVAAALLNLEFEGLVKSLPGKIYRLL</sequence>
<dbReference type="SUPFAM" id="SSF102405">
    <property type="entry name" value="MCP/YpsA-like"/>
    <property type="match status" value="1"/>
</dbReference>
<reference evidence="3" key="1">
    <citation type="submission" date="2019-08" db="EMBL/GenBank/DDBJ databases">
        <authorList>
            <person name="Kucharzyk K."/>
            <person name="Murdoch R.W."/>
            <person name="Higgins S."/>
            <person name="Loffler F."/>
        </authorList>
    </citation>
    <scope>NUCLEOTIDE SEQUENCE</scope>
</reference>
<dbReference type="GO" id="GO:0003677">
    <property type="term" value="F:DNA binding"/>
    <property type="evidence" value="ECO:0007669"/>
    <property type="project" value="InterPro"/>
</dbReference>
<accession>A0A644TS54</accession>
<dbReference type="InterPro" id="IPR036388">
    <property type="entry name" value="WH-like_DNA-bd_sf"/>
</dbReference>
<dbReference type="PANTHER" id="PTHR43022">
    <property type="entry name" value="PROTEIN SMF"/>
    <property type="match status" value="1"/>
</dbReference>
<dbReference type="InterPro" id="IPR003583">
    <property type="entry name" value="Hlx-hairpin-Hlx_DNA-bd_motif"/>
</dbReference>